<feature type="transmembrane region" description="Helical" evidence="7">
    <location>
        <begin position="65"/>
        <end position="87"/>
    </location>
</feature>
<dbReference type="eggNOG" id="COG2261">
    <property type="taxonomic scope" value="Bacteria"/>
</dbReference>
<protein>
    <submittedName>
        <fullName evidence="8">Putative membrane protein</fullName>
    </submittedName>
</protein>
<keyword evidence="5 7" id="KW-1133">Transmembrane helix</keyword>
<dbReference type="InterPro" id="IPR007341">
    <property type="entry name" value="Transgly_assoc"/>
</dbReference>
<evidence type="ECO:0000313" key="8">
    <source>
        <dbReference type="EMBL" id="AIG78522.1"/>
    </source>
</evidence>
<dbReference type="STRING" id="208439.AJAP_28420"/>
<evidence type="ECO:0000256" key="6">
    <source>
        <dbReference type="ARBA" id="ARBA00023136"/>
    </source>
</evidence>
<dbReference type="PANTHER" id="PTHR33884">
    <property type="entry name" value="UPF0410 PROTEIN YMGE"/>
    <property type="match status" value="1"/>
</dbReference>
<sequence>MGILAWIVLGLVAGVIARSVSRRRTKQVLVVSILVGVTGAVLGGWIAAAYLGIDAAQGFFDLTTWATAIVGSVLLLMIHHAISGGLLRPKPRWRVRR</sequence>
<evidence type="ECO:0000256" key="3">
    <source>
        <dbReference type="ARBA" id="ARBA00022475"/>
    </source>
</evidence>
<dbReference type="PANTHER" id="PTHR33884:SF3">
    <property type="entry name" value="UPF0410 PROTEIN YMGE"/>
    <property type="match status" value="1"/>
</dbReference>
<name>A0A075UWE7_9PSEU</name>
<dbReference type="EMBL" id="CP008953">
    <property type="protein sequence ID" value="AIG78522.1"/>
    <property type="molecule type" value="Genomic_DNA"/>
</dbReference>
<keyword evidence="4 7" id="KW-0812">Transmembrane</keyword>
<dbReference type="RefSeq" id="WP_051972616.1">
    <property type="nucleotide sequence ID" value="NZ_CP008953.1"/>
</dbReference>
<evidence type="ECO:0000256" key="1">
    <source>
        <dbReference type="ARBA" id="ARBA00004651"/>
    </source>
</evidence>
<evidence type="ECO:0000256" key="2">
    <source>
        <dbReference type="ARBA" id="ARBA00011006"/>
    </source>
</evidence>
<dbReference type="KEGG" id="aja:AJAP_28420"/>
<evidence type="ECO:0000256" key="5">
    <source>
        <dbReference type="ARBA" id="ARBA00022989"/>
    </source>
</evidence>
<gene>
    <name evidence="8" type="ORF">AJAP_28420</name>
</gene>
<keyword evidence="3" id="KW-1003">Cell membrane</keyword>
<dbReference type="Proteomes" id="UP000028492">
    <property type="component" value="Chromosome"/>
</dbReference>
<evidence type="ECO:0000256" key="4">
    <source>
        <dbReference type="ARBA" id="ARBA00022692"/>
    </source>
</evidence>
<evidence type="ECO:0000313" key="9">
    <source>
        <dbReference type="Proteomes" id="UP000028492"/>
    </source>
</evidence>
<organism evidence="8 9">
    <name type="scientific">Amycolatopsis japonica</name>
    <dbReference type="NCBI Taxonomy" id="208439"/>
    <lineage>
        <taxon>Bacteria</taxon>
        <taxon>Bacillati</taxon>
        <taxon>Actinomycetota</taxon>
        <taxon>Actinomycetes</taxon>
        <taxon>Pseudonocardiales</taxon>
        <taxon>Pseudonocardiaceae</taxon>
        <taxon>Amycolatopsis</taxon>
        <taxon>Amycolatopsis japonica group</taxon>
    </lineage>
</organism>
<keyword evidence="6 7" id="KW-0472">Membrane</keyword>
<feature type="transmembrane region" description="Helical" evidence="7">
    <location>
        <begin position="6"/>
        <end position="21"/>
    </location>
</feature>
<proteinExistence type="inferred from homology"/>
<reference evidence="8 9" key="1">
    <citation type="journal article" date="2014" name="J. Biotechnol.">
        <title>Complete genome sequence of the actinobacterium Amycolatopsis japonica MG417-CF17(T) (=DSM 44213T) producing (S,S)-N,N'-ethylenediaminedisuccinic acid.</title>
        <authorList>
            <person name="Stegmann E."/>
            <person name="Albersmeier A."/>
            <person name="Spohn M."/>
            <person name="Gert H."/>
            <person name="Weber T."/>
            <person name="Wohlleben W."/>
            <person name="Kalinowski J."/>
            <person name="Ruckert C."/>
        </authorList>
    </citation>
    <scope>NUCLEOTIDE SEQUENCE [LARGE SCALE GENOMIC DNA]</scope>
    <source>
        <strain evidence="9">MG417-CF17 (DSM 44213)</strain>
    </source>
</reference>
<feature type="transmembrane region" description="Helical" evidence="7">
    <location>
        <begin position="28"/>
        <end position="53"/>
    </location>
</feature>
<dbReference type="HOGENOM" id="CLU_160040_2_3_11"/>
<evidence type="ECO:0000256" key="7">
    <source>
        <dbReference type="SAM" id="Phobius"/>
    </source>
</evidence>
<dbReference type="GO" id="GO:0005886">
    <property type="term" value="C:plasma membrane"/>
    <property type="evidence" value="ECO:0007669"/>
    <property type="project" value="UniProtKB-SubCell"/>
</dbReference>
<comment type="similarity">
    <text evidence="2">Belongs to the UPF0410 family.</text>
</comment>
<dbReference type="Pfam" id="PF04226">
    <property type="entry name" value="Transgly_assoc"/>
    <property type="match status" value="1"/>
</dbReference>
<keyword evidence="9" id="KW-1185">Reference proteome</keyword>
<dbReference type="AlphaFoldDB" id="A0A075UWE7"/>
<accession>A0A075UWE7</accession>
<comment type="subcellular location">
    <subcellularLocation>
        <location evidence="1">Cell membrane</location>
        <topology evidence="1">Multi-pass membrane protein</topology>
    </subcellularLocation>
</comment>